<sequence length="433" mass="49180">MHLVWENLLPNLVSLWTGEFKGLELNNEPFVIEKTVWEAIGTACKASGQTIPSAFGAAVPNIATEAALFTAETWSLFAQHLGPIILRRSFRREHFYAHFIELIRLLNICLQFEITSAEILDVEAGFIDWVREYEQLYYQHKAEYLSMCPLTVHALLHVVPSMRATGPVWASWEFPMERFCGTLLPAVKSRRFPYASLSNYATELAQMKQISLIYNLEDVLSLRTRAPQEEITQYANHGYLKAILLAPKRMGSITTQRRNQIIKCLATRYDGHAATIRRLLPTELEQWGKVRISGGGDTMNAAELVRVGEGHRDASYVRYTQQTDRLAHRRNLPPDFRTEDFYGRLLAIYVVPMKPSLDLGTQTDEILLLAAIQSLKIVRVPNIDIPFYKYEGNIEVVDLNTIQCVVGRAKQPQGGWWGIIDRSGPLAEAVFVD</sequence>
<dbReference type="STRING" id="743788.S8F478"/>
<keyword evidence="2" id="KW-1185">Reference proteome</keyword>
<dbReference type="Proteomes" id="UP000015241">
    <property type="component" value="Unassembled WGS sequence"/>
</dbReference>
<dbReference type="PANTHER" id="PTHR46579:SF1">
    <property type="entry name" value="F5_8 TYPE C DOMAIN-CONTAINING PROTEIN"/>
    <property type="match status" value="1"/>
</dbReference>
<reference evidence="1 2" key="1">
    <citation type="journal article" date="2012" name="Science">
        <title>The Paleozoic origin of enzymatic lignin decomposition reconstructed from 31 fungal genomes.</title>
        <authorList>
            <person name="Floudas D."/>
            <person name="Binder M."/>
            <person name="Riley R."/>
            <person name="Barry K."/>
            <person name="Blanchette R.A."/>
            <person name="Henrissat B."/>
            <person name="Martinez A.T."/>
            <person name="Otillar R."/>
            <person name="Spatafora J.W."/>
            <person name="Yadav J.S."/>
            <person name="Aerts A."/>
            <person name="Benoit I."/>
            <person name="Boyd A."/>
            <person name="Carlson A."/>
            <person name="Copeland A."/>
            <person name="Coutinho P.M."/>
            <person name="de Vries R.P."/>
            <person name="Ferreira P."/>
            <person name="Findley K."/>
            <person name="Foster B."/>
            <person name="Gaskell J."/>
            <person name="Glotzer D."/>
            <person name="Gorecki P."/>
            <person name="Heitman J."/>
            <person name="Hesse C."/>
            <person name="Hori C."/>
            <person name="Igarashi K."/>
            <person name="Jurgens J.A."/>
            <person name="Kallen N."/>
            <person name="Kersten P."/>
            <person name="Kohler A."/>
            <person name="Kuees U."/>
            <person name="Kumar T.K.A."/>
            <person name="Kuo A."/>
            <person name="LaButti K."/>
            <person name="Larrondo L.F."/>
            <person name="Lindquist E."/>
            <person name="Ling A."/>
            <person name="Lombard V."/>
            <person name="Lucas S."/>
            <person name="Lundell T."/>
            <person name="Martin R."/>
            <person name="McLaughlin D.J."/>
            <person name="Morgenstern I."/>
            <person name="Morin E."/>
            <person name="Murat C."/>
            <person name="Nagy L.G."/>
            <person name="Nolan M."/>
            <person name="Ohm R.A."/>
            <person name="Patyshakuliyeva A."/>
            <person name="Rokas A."/>
            <person name="Ruiz-Duenas F.J."/>
            <person name="Sabat G."/>
            <person name="Salamov A."/>
            <person name="Samejima M."/>
            <person name="Schmutz J."/>
            <person name="Slot J.C."/>
            <person name="St John F."/>
            <person name="Stenlid J."/>
            <person name="Sun H."/>
            <person name="Sun S."/>
            <person name="Syed K."/>
            <person name="Tsang A."/>
            <person name="Wiebenga A."/>
            <person name="Young D."/>
            <person name="Pisabarro A."/>
            <person name="Eastwood D.C."/>
            <person name="Martin F."/>
            <person name="Cullen D."/>
            <person name="Grigoriev I.V."/>
            <person name="Hibbett D.S."/>
        </authorList>
    </citation>
    <scope>NUCLEOTIDE SEQUENCE</scope>
    <source>
        <strain evidence="2">FP-58527</strain>
    </source>
</reference>
<dbReference type="AlphaFoldDB" id="S8F478"/>
<gene>
    <name evidence="1" type="ORF">FOMPIDRAFT_1150831</name>
</gene>
<dbReference type="EMBL" id="KE504187">
    <property type="protein sequence ID" value="EPS96540.1"/>
    <property type="molecule type" value="Genomic_DNA"/>
</dbReference>
<evidence type="ECO:0000313" key="1">
    <source>
        <dbReference type="EMBL" id="EPS96540.1"/>
    </source>
</evidence>
<proteinExistence type="predicted"/>
<dbReference type="PANTHER" id="PTHR46579">
    <property type="entry name" value="F5/8 TYPE C DOMAIN-CONTAINING PROTEIN-RELATED"/>
    <property type="match status" value="1"/>
</dbReference>
<accession>S8F478</accession>
<dbReference type="OrthoDB" id="2404451at2759"/>
<dbReference type="HOGENOM" id="CLU_032165_0_0_1"/>
<name>S8F478_FOMSC</name>
<dbReference type="InParanoid" id="S8F478"/>
<dbReference type="eggNOG" id="ENOG502SV4Z">
    <property type="taxonomic scope" value="Eukaryota"/>
</dbReference>
<evidence type="ECO:0000313" key="2">
    <source>
        <dbReference type="Proteomes" id="UP000015241"/>
    </source>
</evidence>
<protein>
    <submittedName>
        <fullName evidence="1">Uncharacterized protein</fullName>
    </submittedName>
</protein>
<organism evidence="1 2">
    <name type="scientific">Fomitopsis schrenkii</name>
    <name type="common">Brown rot fungus</name>
    <dbReference type="NCBI Taxonomy" id="2126942"/>
    <lineage>
        <taxon>Eukaryota</taxon>
        <taxon>Fungi</taxon>
        <taxon>Dikarya</taxon>
        <taxon>Basidiomycota</taxon>
        <taxon>Agaricomycotina</taxon>
        <taxon>Agaricomycetes</taxon>
        <taxon>Polyporales</taxon>
        <taxon>Fomitopsis</taxon>
    </lineage>
</organism>